<dbReference type="PANTHER" id="PTHR31600">
    <property type="entry name" value="TINY MACROCYSTS PROTEIN B-RELATED"/>
    <property type="match status" value="1"/>
</dbReference>
<evidence type="ECO:0000259" key="3">
    <source>
        <dbReference type="Pfam" id="PF25474"/>
    </source>
</evidence>
<accession>A0A0G4ECM9</accession>
<evidence type="ECO:0000313" key="4">
    <source>
        <dbReference type="EMBL" id="CEL93493.1"/>
    </source>
</evidence>
<feature type="transmembrane region" description="Helical" evidence="2">
    <location>
        <begin position="294"/>
        <end position="313"/>
    </location>
</feature>
<keyword evidence="2" id="KW-0812">Transmembrane</keyword>
<dbReference type="Pfam" id="PF25474">
    <property type="entry name" value="TPR_TmcB"/>
    <property type="match status" value="1"/>
</dbReference>
<dbReference type="InterPro" id="IPR052994">
    <property type="entry name" value="Tiny_macrocysts_regulators"/>
</dbReference>
<feature type="transmembrane region" description="Helical" evidence="2">
    <location>
        <begin position="111"/>
        <end position="133"/>
    </location>
</feature>
<dbReference type="OrthoDB" id="5574326at2759"/>
<evidence type="ECO:0000256" key="1">
    <source>
        <dbReference type="SAM" id="MobiDB-lite"/>
    </source>
</evidence>
<feature type="transmembrane region" description="Helical" evidence="2">
    <location>
        <begin position="153"/>
        <end position="174"/>
    </location>
</feature>
<protein>
    <recommendedName>
        <fullName evidence="3">TmcB/TmcC TPR repeats domain-containing protein</fullName>
    </recommendedName>
</protein>
<name>A0A0G4ECM9_VITBC</name>
<feature type="transmembrane region" description="Helical" evidence="2">
    <location>
        <begin position="920"/>
        <end position="944"/>
    </location>
</feature>
<keyword evidence="2" id="KW-1133">Transmembrane helix</keyword>
<dbReference type="InParanoid" id="A0A0G4ECM9"/>
<feature type="transmembrane region" description="Helical" evidence="2">
    <location>
        <begin position="195"/>
        <end position="219"/>
    </location>
</feature>
<dbReference type="InterPro" id="IPR057352">
    <property type="entry name" value="TPR_TmcB/C"/>
</dbReference>
<feature type="region of interest" description="Disordered" evidence="1">
    <location>
        <begin position="673"/>
        <end position="707"/>
    </location>
</feature>
<evidence type="ECO:0000256" key="2">
    <source>
        <dbReference type="SAM" id="Phobius"/>
    </source>
</evidence>
<dbReference type="VEuPathDB" id="CryptoDB:Vbra_4828"/>
<organism evidence="4 5">
    <name type="scientific">Vitrella brassicaformis (strain CCMP3155)</name>
    <dbReference type="NCBI Taxonomy" id="1169540"/>
    <lineage>
        <taxon>Eukaryota</taxon>
        <taxon>Sar</taxon>
        <taxon>Alveolata</taxon>
        <taxon>Colpodellida</taxon>
        <taxon>Vitrellaceae</taxon>
        <taxon>Vitrella</taxon>
    </lineage>
</organism>
<proteinExistence type="predicted"/>
<evidence type="ECO:0000313" key="5">
    <source>
        <dbReference type="Proteomes" id="UP000041254"/>
    </source>
</evidence>
<keyword evidence="2" id="KW-0472">Membrane</keyword>
<feature type="region of interest" description="Disordered" evidence="1">
    <location>
        <begin position="351"/>
        <end position="389"/>
    </location>
</feature>
<gene>
    <name evidence="4" type="ORF">Vbra_4828</name>
</gene>
<sequence length="1005" mass="113204">MANDGSGVESSLLTFAPWQEALYGVLYVMDSSTNEKPEEAIIIGTGIRVPALQYVNLAVVFVLDLLQLVPLLLPLNKSLECEKWDIYDARCIFHFSTSPFEIFGGRNKIQYLSVLGVVEALILLTALTVAIVAQTFKSKEVHLITPIILLRGFVRIFVTTFFSSSVAILMSLFSCRLMELRLTDGDFKCWEAAHIVMLFPSIAALLFLVPLGLVTALPYNNFKPFSTDLSVQAHGRSEFWYTATKTLVNVTFIVAVSAPNLGIYANRMRDAILAVLLTIAVFALIREIRSVNDLLVVGVCLFMLPMGAWLALVRKNVLRSQVAAELHALTAVFTEEYNTCLSALLAEETGEGPSARRGSFRGRDDYEESDSTESVADGGTEGGRAIVPVPSPAARSADLIPLGTSAITRHSSRARTPSVISRTVGNRRVLGVAAGENEQPKTAMEIVSERMSSYRLTRLRSSVIWETDLELVLRIFRDEWFLYSSKEKPMARAVMTETILAILQSTNFSGYTYMWLALVNRYFFDETFLCYKYIKLSHSQTSKWHLDINYILYQLQKDIETARQMEFLGAGGKKTNLIDIMTYQKWSRAAKLNHMQALKKMSRFWRALAAEGKTATAKPSKAREALEAVSNAHHSYVNLLKRFPRSKDALELFANFVRQLYNDDSRAEQMMNQTETDDVGSVAHSQNPPSSIESPEPDAAGFEIKGGGSEKENNIAIIETNKRKRLMWVALLAIIGLVLMIIMGIVTHFVQINELETTTGRLHDLQYNSIIINNWAKVCSSTTLVYTWWRHLREINPSAQVHQSVSTANLSPTDLSRPLNISEEEIRMRIDRELADIERYTKELTEASNFIIDKAVEEGMRDVENYYRDYNPELKLSFFNDFGLPYDRVRITVSVRRELVVRRWMELDHINKIVNHSEGVILACILTTLCLNVFIAVVVLWMVQIGMSEFDLQSDVGLAIHIAFSLSQRQKIRLRKRFAKEARKGIALGDFEGAFGDQDDLPRSG</sequence>
<feature type="domain" description="TmcB/TmcC TPR repeats" evidence="3">
    <location>
        <begin position="570"/>
        <end position="675"/>
    </location>
</feature>
<dbReference type="PANTHER" id="PTHR31600:SF2">
    <property type="entry name" value="GAMETE ENRICHED GENE 10 PROTEIN-RELATED"/>
    <property type="match status" value="1"/>
</dbReference>
<feature type="compositionally biased region" description="Polar residues" evidence="1">
    <location>
        <begin position="683"/>
        <end position="693"/>
    </location>
</feature>
<feature type="transmembrane region" description="Helical" evidence="2">
    <location>
        <begin position="726"/>
        <end position="750"/>
    </location>
</feature>
<dbReference type="EMBL" id="CDMY01000170">
    <property type="protein sequence ID" value="CEL93493.1"/>
    <property type="molecule type" value="Genomic_DNA"/>
</dbReference>
<feature type="transmembrane region" description="Helical" evidence="2">
    <location>
        <begin position="239"/>
        <end position="259"/>
    </location>
</feature>
<dbReference type="PhylomeDB" id="A0A0G4ECM9"/>
<reference evidence="4 5" key="1">
    <citation type="submission" date="2014-11" db="EMBL/GenBank/DDBJ databases">
        <authorList>
            <person name="Zhu J."/>
            <person name="Qi W."/>
            <person name="Song R."/>
        </authorList>
    </citation>
    <scope>NUCLEOTIDE SEQUENCE [LARGE SCALE GENOMIC DNA]</scope>
</reference>
<feature type="transmembrane region" description="Helical" evidence="2">
    <location>
        <begin position="271"/>
        <end position="288"/>
    </location>
</feature>
<dbReference type="Proteomes" id="UP000041254">
    <property type="component" value="Unassembled WGS sequence"/>
</dbReference>
<keyword evidence="5" id="KW-1185">Reference proteome</keyword>
<dbReference type="AlphaFoldDB" id="A0A0G4ECM9"/>